<feature type="compositionally biased region" description="Low complexity" evidence="1">
    <location>
        <begin position="483"/>
        <end position="492"/>
    </location>
</feature>
<organism evidence="3 4">
    <name type="scientific">Sungouiella intermedia</name>
    <dbReference type="NCBI Taxonomy" id="45354"/>
    <lineage>
        <taxon>Eukaryota</taxon>
        <taxon>Fungi</taxon>
        <taxon>Dikarya</taxon>
        <taxon>Ascomycota</taxon>
        <taxon>Saccharomycotina</taxon>
        <taxon>Pichiomycetes</taxon>
        <taxon>Metschnikowiaceae</taxon>
        <taxon>Sungouiella</taxon>
    </lineage>
</organism>
<dbReference type="Pfam" id="PF11989">
    <property type="entry name" value="Dsl1_C"/>
    <property type="match status" value="1"/>
</dbReference>
<evidence type="ECO:0000256" key="1">
    <source>
        <dbReference type="SAM" id="MobiDB-lite"/>
    </source>
</evidence>
<accession>A0A1L0CTY0</accession>
<dbReference type="STRING" id="45354.A0A1L0CTY0"/>
<dbReference type="Gene3D" id="1.10.357.150">
    <property type="match status" value="1"/>
</dbReference>
<feature type="compositionally biased region" description="Acidic residues" evidence="1">
    <location>
        <begin position="410"/>
        <end position="429"/>
    </location>
</feature>
<evidence type="ECO:0000313" key="4">
    <source>
        <dbReference type="Proteomes" id="UP000182334"/>
    </source>
</evidence>
<reference evidence="3 4" key="1">
    <citation type="submission" date="2016-10" db="EMBL/GenBank/DDBJ databases">
        <authorList>
            <person name="de Groot N.N."/>
        </authorList>
    </citation>
    <scope>NUCLEOTIDE SEQUENCE [LARGE SCALE GENOMIC DNA]</scope>
    <source>
        <strain evidence="3 4">CBS 141442</strain>
    </source>
</reference>
<protein>
    <submittedName>
        <fullName evidence="3">CIC11C00000000003</fullName>
    </submittedName>
</protein>
<gene>
    <name evidence="3" type="ORF">SAMEA4029010_CIC11G00000000003</name>
</gene>
<keyword evidence="4" id="KW-1185">Reference proteome</keyword>
<feature type="compositionally biased region" description="Polar residues" evidence="1">
    <location>
        <begin position="396"/>
        <end position="407"/>
    </location>
</feature>
<dbReference type="AlphaFoldDB" id="A0A1L0CTY0"/>
<evidence type="ECO:0000313" key="3">
    <source>
        <dbReference type="EMBL" id="SGZ46347.1"/>
    </source>
</evidence>
<feature type="compositionally biased region" description="Acidic residues" evidence="1">
    <location>
        <begin position="441"/>
        <end position="465"/>
    </location>
</feature>
<proteinExistence type="predicted"/>
<sequence>MRTDLYKPTTKTSTKANKIMSIAAQLAENDARLRDASVRLLNMCTHASASDILDDIEYKKPDLESSKKSEFAGLSLFQLNAQLQDTDAAISQLNDIWLTKSLIQEIRMLFNPVGDDHYLCDKNELYSILLGIKKLKERVGALATKNLAISPALQACAHDLTRDFSLQLKALLQVFLPSGNSTNFTIRNQIDVNGSTFLFPDYIKLASEYEAFASTNDITEELNKNKAHWDLAILDRLIQKRNYLDTEATEHTSTIFLTDALPPRRFLSRNYFQSMRNFVAFINGLHNQTFKNYYSTKISNNLVEVVSENIKTFMDNKQQLTEELVETLDFFSKNGWNMPIRNTFNSLDKILEGLQSLYVGWVTDKYINEVREVFNGPSYDTNLSLLKDVADEVQPVQAQGTDNWSQASDDWNEEGNDWDDSWGSEDEKNDSELEGDKAEPNAEEMSEPEGDDWDENWDDGWDDDTAANPVKPSKLSKIKKVKPSTTKPSPSKQISIKYSQLPFKFSVILSKFAKESNNADPRDILDTIGALSVVSYPPLDELFLLLNDLQRVKTGSTHLNEIAEEAWDHVKQHLFDEITNIITNIDFSNRDSTPDYGNDNSPMNRGSQTLKRLVGKQFDKQLAATNTELFKVFIMELLNYINNLVLEIIVSSDEISEYQSEKYTNFIESLHQWEAEYLARVDEETVNLATYNKTKQALTLINSHLKDIMEYFYQGELYDFTTEELIKVIKSVFVPSDLRENCIGDIIEIRNS</sequence>
<evidence type="ECO:0000259" key="2">
    <source>
        <dbReference type="Pfam" id="PF11989"/>
    </source>
</evidence>
<dbReference type="InterPro" id="IPR046362">
    <property type="entry name" value="Zw10/DSL1_C_sf"/>
</dbReference>
<dbReference type="InterPro" id="IPR021876">
    <property type="entry name" value="Dsl1_C"/>
</dbReference>
<dbReference type="OrthoDB" id="534815at2759"/>
<feature type="region of interest" description="Disordered" evidence="1">
    <location>
        <begin position="396"/>
        <end position="492"/>
    </location>
</feature>
<feature type="domain" description="Retrograde transport protein Dsl1 C-terminal" evidence="2">
    <location>
        <begin position="624"/>
        <end position="751"/>
    </location>
</feature>
<name>A0A1L0CTY0_9ASCO</name>
<dbReference type="Proteomes" id="UP000182334">
    <property type="component" value="Chromosome I"/>
</dbReference>
<feature type="compositionally biased region" description="Basic and acidic residues" evidence="1">
    <location>
        <begin position="430"/>
        <end position="440"/>
    </location>
</feature>
<dbReference type="EMBL" id="LT635756">
    <property type="protein sequence ID" value="SGZ46347.1"/>
    <property type="molecule type" value="Genomic_DNA"/>
</dbReference>